<keyword evidence="3" id="KW-0547">Nucleotide-binding</keyword>
<evidence type="ECO:0000313" key="7">
    <source>
        <dbReference type="EMBL" id="RCI72702.1"/>
    </source>
</evidence>
<evidence type="ECO:0000313" key="8">
    <source>
        <dbReference type="Proteomes" id="UP000253594"/>
    </source>
</evidence>
<evidence type="ECO:0000256" key="4">
    <source>
        <dbReference type="ARBA" id="ARBA00022777"/>
    </source>
</evidence>
<protein>
    <submittedName>
        <fullName evidence="7">Histidine kinase</fullName>
    </submittedName>
</protein>
<keyword evidence="1" id="KW-0723">Serine/threonine-protein kinase</keyword>
<reference evidence="7 8" key="1">
    <citation type="submission" date="2018-07" db="EMBL/GenBank/DDBJ databases">
        <title>Mechanisms of high-level aminoglycoside resistance among Gram-negative pathogens in Brazil.</title>
        <authorList>
            <person name="Ballaben A.S."/>
            <person name="Darini A.L.C."/>
            <person name="Doi Y."/>
        </authorList>
    </citation>
    <scope>NUCLEOTIDE SEQUENCE [LARGE SCALE GENOMIC DNA]</scope>
    <source>
        <strain evidence="7 8">B2-305</strain>
    </source>
</reference>
<keyword evidence="5" id="KW-0067">ATP-binding</keyword>
<evidence type="ECO:0000259" key="6">
    <source>
        <dbReference type="PROSITE" id="PS50011"/>
    </source>
</evidence>
<keyword evidence="2" id="KW-0808">Transferase</keyword>
<dbReference type="AlphaFoldDB" id="A0A367M5Y7"/>
<dbReference type="Pfam" id="PF00069">
    <property type="entry name" value="Pkinase"/>
    <property type="match status" value="1"/>
</dbReference>
<dbReference type="GO" id="GO:0005524">
    <property type="term" value="F:ATP binding"/>
    <property type="evidence" value="ECO:0007669"/>
    <property type="project" value="UniProtKB-KW"/>
</dbReference>
<evidence type="ECO:0000256" key="3">
    <source>
        <dbReference type="ARBA" id="ARBA00022741"/>
    </source>
</evidence>
<dbReference type="PROSITE" id="PS50011">
    <property type="entry name" value="PROTEIN_KINASE_DOM"/>
    <property type="match status" value="1"/>
</dbReference>
<dbReference type="Gene3D" id="1.10.510.10">
    <property type="entry name" value="Transferase(Phosphotransferase) domain 1"/>
    <property type="match status" value="1"/>
</dbReference>
<evidence type="ECO:0000256" key="2">
    <source>
        <dbReference type="ARBA" id="ARBA00022679"/>
    </source>
</evidence>
<name>A0A367M5Y7_PSEAI</name>
<proteinExistence type="predicted"/>
<keyword evidence="4 7" id="KW-0418">Kinase</keyword>
<feature type="domain" description="Protein kinase" evidence="6">
    <location>
        <begin position="114"/>
        <end position="355"/>
    </location>
</feature>
<dbReference type="GO" id="GO:0004674">
    <property type="term" value="F:protein serine/threonine kinase activity"/>
    <property type="evidence" value="ECO:0007669"/>
    <property type="project" value="UniProtKB-KW"/>
</dbReference>
<gene>
    <name evidence="7" type="ORF">DT376_22320</name>
</gene>
<evidence type="ECO:0000256" key="5">
    <source>
        <dbReference type="ARBA" id="ARBA00022840"/>
    </source>
</evidence>
<dbReference type="SMART" id="SM00220">
    <property type="entry name" value="S_TKc"/>
    <property type="match status" value="1"/>
</dbReference>
<dbReference type="InterPro" id="IPR011009">
    <property type="entry name" value="Kinase-like_dom_sf"/>
</dbReference>
<dbReference type="Proteomes" id="UP000253594">
    <property type="component" value="Unassembled WGS sequence"/>
</dbReference>
<dbReference type="EMBL" id="QORE01000851">
    <property type="protein sequence ID" value="RCI72702.1"/>
    <property type="molecule type" value="Genomic_DNA"/>
</dbReference>
<accession>A0A367M5Y7</accession>
<dbReference type="SUPFAM" id="SSF56112">
    <property type="entry name" value="Protein kinase-like (PK-like)"/>
    <property type="match status" value="1"/>
</dbReference>
<comment type="caution">
    <text evidence="7">The sequence shown here is derived from an EMBL/GenBank/DDBJ whole genome shotgun (WGS) entry which is preliminary data.</text>
</comment>
<dbReference type="PANTHER" id="PTHR24351">
    <property type="entry name" value="RIBOSOMAL PROTEIN S6 KINASE"/>
    <property type="match status" value="1"/>
</dbReference>
<organism evidence="7 8">
    <name type="scientific">Pseudomonas aeruginosa</name>
    <dbReference type="NCBI Taxonomy" id="287"/>
    <lineage>
        <taxon>Bacteria</taxon>
        <taxon>Pseudomonadati</taxon>
        <taxon>Pseudomonadota</taxon>
        <taxon>Gammaproteobacteria</taxon>
        <taxon>Pseudomonadales</taxon>
        <taxon>Pseudomonadaceae</taxon>
        <taxon>Pseudomonas</taxon>
    </lineage>
</organism>
<feature type="non-terminal residue" evidence="7">
    <location>
        <position position="408"/>
    </location>
</feature>
<dbReference type="InterPro" id="IPR000719">
    <property type="entry name" value="Prot_kinase_dom"/>
</dbReference>
<sequence length="408" mass="44198">MIRFCPNCQSERSLSEIFCEGSIQGQPCGWDLSAEAIHPAGWRPQPVLTQEAIAPPASEPPAASAPLCANGHPLQPGDLMCLECGAAPAEGPLPMQAEATPQPAVTETLIDGWRLLRQIASSDGVRERYLAEHAESARQAVLTLYRPGAEPDPAIYDVIRRLPREHVPEILATGRWDERAYEVVEELTGGSLADLGTVLEDREAVRHVVRELGHALHVFNEAGLRHRDLRPASLLVRSHEPLDLVISGFGSARLSEFDLDIVSPLETSRYMAPEAIAGGVAAASDWWSLGMILLEQLTRGACFEGVNANAFLIHVLANGVALPDDLDPQLHLLLRGLLARDRHQRWQWPQVQAWLNGEAVDAPASADSEKDAAEGASIALGARRFSKPTVIALAAAQAEPWAEALDHL</sequence>
<evidence type="ECO:0000256" key="1">
    <source>
        <dbReference type="ARBA" id="ARBA00022527"/>
    </source>
</evidence>